<feature type="transmembrane region" description="Helical" evidence="7">
    <location>
        <begin position="346"/>
        <end position="367"/>
    </location>
</feature>
<organism evidence="9 10">
    <name type="scientific">Sphingomonas quercus</name>
    <dbReference type="NCBI Taxonomy" id="2842451"/>
    <lineage>
        <taxon>Bacteria</taxon>
        <taxon>Pseudomonadati</taxon>
        <taxon>Pseudomonadota</taxon>
        <taxon>Alphaproteobacteria</taxon>
        <taxon>Sphingomonadales</taxon>
        <taxon>Sphingomonadaceae</taxon>
        <taxon>Sphingomonas</taxon>
    </lineage>
</organism>
<keyword evidence="5 7" id="KW-0472">Membrane</keyword>
<comment type="caution">
    <text evidence="9">The sequence shown here is derived from an EMBL/GenBank/DDBJ whole genome shotgun (WGS) entry which is preliminary data.</text>
</comment>
<name>A0ABS6BLZ7_9SPHN</name>
<dbReference type="RefSeq" id="WP_216327293.1">
    <property type="nucleotide sequence ID" value="NZ_JAHKRT010000009.1"/>
</dbReference>
<protein>
    <submittedName>
        <fullName evidence="9">Amino acid permease</fullName>
    </submittedName>
</protein>
<feature type="region of interest" description="Disordered" evidence="6">
    <location>
        <begin position="1"/>
        <end position="20"/>
    </location>
</feature>
<feature type="transmembrane region" description="Helical" evidence="7">
    <location>
        <begin position="299"/>
        <end position="326"/>
    </location>
</feature>
<sequence>MSSTYPEGLPQTGAELYPGEPPHDLGRSLKSRHVAMIAIGGIIGAGLFVGSSASIATVGPAVVVSYALAGLVVLLVMRMLSEMAVAIPGTQSFPDFARAGLGRWAGFLSGWLYWYFWVVVVAIEAIAGAVIIQGWTGLPVWLIGVALMAVLTAVNLMSTRSYGEFEFWFSSIKVAAILVFILLTGSYVLGLGSGAGSGGFANLTAHGGFMPFGFRAVLAGITSVIFALTGAEIATIAAAESAEPGRTVARMTSTVALRILIFYVLSILLIVTIVPWNTIQPGVSPFATALTRLDIPGAATAMTAVVLVAVLSCLNSGLYVTSRVLFALAARGEAPRGLVAVNRRQVPARAILVASLFSYAALAASVLSPTLVFSFLVNASGALMLIIYLMLALAQIRLRRQIEREAPERLQIRMWLFPWASYATVAAMIAVLVAMALTPDLASQFYSSLVITILFGGAFLIMRSRQAKGGSK</sequence>
<evidence type="ECO:0000256" key="7">
    <source>
        <dbReference type="SAM" id="Phobius"/>
    </source>
</evidence>
<dbReference type="PANTHER" id="PTHR43495:SF5">
    <property type="entry name" value="GAMMA-AMINOBUTYRIC ACID PERMEASE"/>
    <property type="match status" value="1"/>
</dbReference>
<dbReference type="EMBL" id="JAHKRT010000009">
    <property type="protein sequence ID" value="MBU3079323.1"/>
    <property type="molecule type" value="Genomic_DNA"/>
</dbReference>
<feature type="transmembrane region" description="Helical" evidence="7">
    <location>
        <begin position="34"/>
        <end position="55"/>
    </location>
</feature>
<keyword evidence="3 7" id="KW-0812">Transmembrane</keyword>
<evidence type="ECO:0000256" key="1">
    <source>
        <dbReference type="ARBA" id="ARBA00004141"/>
    </source>
</evidence>
<feature type="transmembrane region" description="Helical" evidence="7">
    <location>
        <begin position="168"/>
        <end position="192"/>
    </location>
</feature>
<feature type="transmembrane region" description="Helical" evidence="7">
    <location>
        <begin position="61"/>
        <end position="80"/>
    </location>
</feature>
<feature type="transmembrane region" description="Helical" evidence="7">
    <location>
        <begin position="443"/>
        <end position="462"/>
    </location>
</feature>
<proteinExistence type="predicted"/>
<feature type="transmembrane region" description="Helical" evidence="7">
    <location>
        <begin position="260"/>
        <end position="279"/>
    </location>
</feature>
<evidence type="ECO:0000259" key="8">
    <source>
        <dbReference type="Pfam" id="PF00324"/>
    </source>
</evidence>
<keyword evidence="10" id="KW-1185">Reference proteome</keyword>
<dbReference type="PIRSF" id="PIRSF006060">
    <property type="entry name" value="AA_transporter"/>
    <property type="match status" value="1"/>
</dbReference>
<reference evidence="9 10" key="1">
    <citation type="submission" date="2021-06" db="EMBL/GenBank/DDBJ databases">
        <title>Sphingomonas sp. XMGL2, whole genome shotgun sequencing project.</title>
        <authorList>
            <person name="Zhao G."/>
            <person name="Shen L."/>
        </authorList>
    </citation>
    <scope>NUCLEOTIDE SEQUENCE [LARGE SCALE GENOMIC DNA]</scope>
    <source>
        <strain evidence="9 10">XMGL2</strain>
    </source>
</reference>
<keyword evidence="4 7" id="KW-1133">Transmembrane helix</keyword>
<dbReference type="InterPro" id="IPR004841">
    <property type="entry name" value="AA-permease/SLC12A_dom"/>
</dbReference>
<evidence type="ECO:0000256" key="5">
    <source>
        <dbReference type="ARBA" id="ARBA00023136"/>
    </source>
</evidence>
<evidence type="ECO:0000256" key="3">
    <source>
        <dbReference type="ARBA" id="ARBA00022692"/>
    </source>
</evidence>
<evidence type="ECO:0000313" key="9">
    <source>
        <dbReference type="EMBL" id="MBU3079323.1"/>
    </source>
</evidence>
<comment type="subcellular location">
    <subcellularLocation>
        <location evidence="1">Membrane</location>
        <topology evidence="1">Multi-pass membrane protein</topology>
    </subcellularLocation>
</comment>
<evidence type="ECO:0000256" key="4">
    <source>
        <dbReference type="ARBA" id="ARBA00022989"/>
    </source>
</evidence>
<dbReference type="PANTHER" id="PTHR43495">
    <property type="entry name" value="GABA PERMEASE"/>
    <property type="match status" value="1"/>
</dbReference>
<evidence type="ECO:0000256" key="2">
    <source>
        <dbReference type="ARBA" id="ARBA00022448"/>
    </source>
</evidence>
<feature type="transmembrane region" description="Helical" evidence="7">
    <location>
        <begin position="212"/>
        <end position="239"/>
    </location>
</feature>
<feature type="transmembrane region" description="Helical" evidence="7">
    <location>
        <begin position="415"/>
        <end position="437"/>
    </location>
</feature>
<evidence type="ECO:0000313" key="10">
    <source>
        <dbReference type="Proteomes" id="UP000776276"/>
    </source>
</evidence>
<gene>
    <name evidence="9" type="ORF">KOF26_15810</name>
</gene>
<dbReference type="Pfam" id="PF00324">
    <property type="entry name" value="AA_permease"/>
    <property type="match status" value="1"/>
</dbReference>
<evidence type="ECO:0000256" key="6">
    <source>
        <dbReference type="SAM" id="MobiDB-lite"/>
    </source>
</evidence>
<feature type="transmembrane region" description="Helical" evidence="7">
    <location>
        <begin position="112"/>
        <end position="132"/>
    </location>
</feature>
<feature type="transmembrane region" description="Helical" evidence="7">
    <location>
        <begin position="373"/>
        <end position="394"/>
    </location>
</feature>
<feature type="domain" description="Amino acid permease/ SLC12A" evidence="8">
    <location>
        <begin position="33"/>
        <end position="462"/>
    </location>
</feature>
<keyword evidence="2" id="KW-0813">Transport</keyword>
<dbReference type="Proteomes" id="UP000776276">
    <property type="component" value="Unassembled WGS sequence"/>
</dbReference>
<accession>A0ABS6BLZ7</accession>
<feature type="transmembrane region" description="Helical" evidence="7">
    <location>
        <begin position="138"/>
        <end position="156"/>
    </location>
</feature>